<dbReference type="InterPro" id="IPR010840">
    <property type="entry name" value="YqiJ_OB"/>
</dbReference>
<feature type="transmembrane region" description="Helical" evidence="1">
    <location>
        <begin position="98"/>
        <end position="118"/>
    </location>
</feature>
<dbReference type="RefSeq" id="WP_165327935.1">
    <property type="nucleotide sequence ID" value="NZ_CP049109.1"/>
</dbReference>
<dbReference type="Proteomes" id="UP000501568">
    <property type="component" value="Chromosome"/>
</dbReference>
<evidence type="ECO:0000256" key="1">
    <source>
        <dbReference type="SAM" id="Phobius"/>
    </source>
</evidence>
<evidence type="ECO:0000259" key="2">
    <source>
        <dbReference type="Pfam" id="PF07290"/>
    </source>
</evidence>
<feature type="domain" description="Inner membrane protein YqiJ OB-fold" evidence="2">
    <location>
        <begin position="138"/>
        <end position="201"/>
    </location>
</feature>
<dbReference type="Pfam" id="PF21001">
    <property type="entry name" value="YqiJ_N"/>
    <property type="match status" value="1"/>
</dbReference>
<evidence type="ECO:0000313" key="4">
    <source>
        <dbReference type="EMBL" id="QIG81009.1"/>
    </source>
</evidence>
<dbReference type="InterPro" id="IPR048376">
    <property type="entry name" value="YqiJ_N"/>
</dbReference>
<keyword evidence="1" id="KW-0812">Transmembrane</keyword>
<dbReference type="EMBL" id="CP049109">
    <property type="protein sequence ID" value="QIG81009.1"/>
    <property type="molecule type" value="Genomic_DNA"/>
</dbReference>
<keyword evidence="1" id="KW-1133">Transmembrane helix</keyword>
<dbReference type="KEGG" id="spzr:G5C33_15235"/>
<evidence type="ECO:0000259" key="3">
    <source>
        <dbReference type="Pfam" id="PF21001"/>
    </source>
</evidence>
<feature type="transmembrane region" description="Helical" evidence="1">
    <location>
        <begin position="12"/>
        <end position="30"/>
    </location>
</feature>
<accession>A0A6G6Y7X0</accession>
<dbReference type="Pfam" id="PF07290">
    <property type="entry name" value="YqiJ_OB"/>
    <property type="match status" value="1"/>
</dbReference>
<proteinExistence type="predicted"/>
<sequence length="208" mass="21524">MDFLLSNANLPFAVALAVLVLLAVVQLIGLGDLLGDADADVDIDVDADAELDIVGGLASVIGFGRLPLLVWLSLLLAVFALLGLGGQQAMLGFTGDTLPALPAAGLAGLVALPLTGALSRPLARILPHDETTAVGIDSLIAKRGIIEIGRATRGSPARAAVGDRFGHIHHVMVEPNEDGEVLESGVEVLLVRREGDIFHAIAVEARPF</sequence>
<feature type="domain" description="Inner membrane protein YqiJ N-terminal" evidence="3">
    <location>
        <begin position="9"/>
        <end position="115"/>
    </location>
</feature>
<evidence type="ECO:0000313" key="5">
    <source>
        <dbReference type="Proteomes" id="UP000501568"/>
    </source>
</evidence>
<dbReference type="AlphaFoldDB" id="A0A6G6Y7X0"/>
<gene>
    <name evidence="4" type="ORF">G5C33_15235</name>
</gene>
<keyword evidence="5" id="KW-1185">Reference proteome</keyword>
<name>A0A6G6Y7X0_9SPHN</name>
<organism evidence="4 5">
    <name type="scientific">Stakelama tenebrarum</name>
    <dbReference type="NCBI Taxonomy" id="2711215"/>
    <lineage>
        <taxon>Bacteria</taxon>
        <taxon>Pseudomonadati</taxon>
        <taxon>Pseudomonadota</taxon>
        <taxon>Alphaproteobacteria</taxon>
        <taxon>Sphingomonadales</taxon>
        <taxon>Sphingomonadaceae</taxon>
        <taxon>Stakelama</taxon>
    </lineage>
</organism>
<feature type="transmembrane region" description="Helical" evidence="1">
    <location>
        <begin position="68"/>
        <end position="86"/>
    </location>
</feature>
<keyword evidence="1" id="KW-0472">Membrane</keyword>
<protein>
    <submittedName>
        <fullName evidence="4">YqiJ family protein</fullName>
    </submittedName>
</protein>
<reference evidence="4 5" key="1">
    <citation type="submission" date="2020-02" db="EMBL/GenBank/DDBJ databases">
        <authorList>
            <person name="Zheng R.K."/>
            <person name="Sun C.M."/>
        </authorList>
    </citation>
    <scope>NUCLEOTIDE SEQUENCE [LARGE SCALE GENOMIC DNA]</scope>
    <source>
        <strain evidence="5">zrk23</strain>
    </source>
</reference>